<dbReference type="EMBL" id="JMIW01000011">
    <property type="protein sequence ID" value="KEO87711.1"/>
    <property type="molecule type" value="Genomic_DNA"/>
</dbReference>
<dbReference type="AlphaFoldDB" id="A0A074LZW5"/>
<protein>
    <submittedName>
        <fullName evidence="1">Uncharacterized protein</fullName>
    </submittedName>
</protein>
<dbReference type="InterPro" id="IPR011050">
    <property type="entry name" value="Pectin_lyase_fold/virulence"/>
</dbReference>
<keyword evidence="2" id="KW-1185">Reference proteome</keyword>
<dbReference type="STRING" id="1044.EH31_06495"/>
<organism evidence="1 2">
    <name type="scientific">Erythrobacter longus</name>
    <dbReference type="NCBI Taxonomy" id="1044"/>
    <lineage>
        <taxon>Bacteria</taxon>
        <taxon>Pseudomonadati</taxon>
        <taxon>Pseudomonadota</taxon>
        <taxon>Alphaproteobacteria</taxon>
        <taxon>Sphingomonadales</taxon>
        <taxon>Erythrobacteraceae</taxon>
        <taxon>Erythrobacter/Porphyrobacter group</taxon>
        <taxon>Erythrobacter</taxon>
    </lineage>
</organism>
<accession>A0A074LZW5</accession>
<comment type="caution">
    <text evidence="1">The sequence shown here is derived from an EMBL/GenBank/DDBJ whole genome shotgun (WGS) entry which is preliminary data.</text>
</comment>
<evidence type="ECO:0000313" key="1">
    <source>
        <dbReference type="EMBL" id="KEO87711.1"/>
    </source>
</evidence>
<proteinExistence type="predicted"/>
<gene>
    <name evidence="1" type="ORF">EH31_06495</name>
</gene>
<dbReference type="eggNOG" id="COG5434">
    <property type="taxonomic scope" value="Bacteria"/>
</dbReference>
<sequence length="404" mass="44993">MMGLMTAPRSGPVRVQLGKGRYILTEILWLERSDIVLAGMGMGEEGTQLFMPRPLNQIEDDGVLTEICEYLKEEDKYERQPDRNLDVLFSEHSWSAGFIWARYPGGRHATYLPRYDREIETIAHISSGTQFEREVTVAEIYGDTDEKIGSRHWQFPDRPLARQATRIESINGNTVTIADPLLLNIASTVPASFAKWDHLSNVGVEDLYLVFPENPYFGHHVESGFNGIYFTGVHDGNVHNVLVDGLTVRNPTEHSLSFNTQATKSVYTNSTVWTTPTLDQHAGANHQNLYDNVTVHVTPDQTAEDGVPRYDLYKAGGAGYWQPGHGRYNTTWNLKVNFTGGASAAQEVEILAGSEGPDARIVGMHGNRPIGLNHKPAPYVELLNSPVTLAPSLYAYQLSQRAQP</sequence>
<name>A0A074LZW5_ERYLO</name>
<dbReference type="Proteomes" id="UP000027647">
    <property type="component" value="Unassembled WGS sequence"/>
</dbReference>
<reference evidence="1 2" key="1">
    <citation type="submission" date="2014-04" db="EMBL/GenBank/DDBJ databases">
        <title>A comprehensive comparison of genomes of Erythrobacter spp. strains.</title>
        <authorList>
            <person name="Zheng Q."/>
        </authorList>
    </citation>
    <scope>NUCLEOTIDE SEQUENCE [LARGE SCALE GENOMIC DNA]</scope>
    <source>
        <strain evidence="1 2">DSM 6997</strain>
    </source>
</reference>
<dbReference type="SUPFAM" id="SSF51126">
    <property type="entry name" value="Pectin lyase-like"/>
    <property type="match status" value="1"/>
</dbReference>
<evidence type="ECO:0000313" key="2">
    <source>
        <dbReference type="Proteomes" id="UP000027647"/>
    </source>
</evidence>